<accession>A0A1W1VY38</accession>
<dbReference type="RefSeq" id="WP_084665649.1">
    <property type="nucleotide sequence ID" value="NZ_LT838272.1"/>
</dbReference>
<organism evidence="1 2">
    <name type="scientific">Thermanaeromonas toyohensis ToBE</name>
    <dbReference type="NCBI Taxonomy" id="698762"/>
    <lineage>
        <taxon>Bacteria</taxon>
        <taxon>Bacillati</taxon>
        <taxon>Bacillota</taxon>
        <taxon>Clostridia</taxon>
        <taxon>Neomoorellales</taxon>
        <taxon>Neomoorellaceae</taxon>
        <taxon>Thermanaeromonas</taxon>
    </lineage>
</organism>
<gene>
    <name evidence="1" type="ORF">SAMN00808754_2077</name>
</gene>
<dbReference type="Proteomes" id="UP000192569">
    <property type="component" value="Chromosome I"/>
</dbReference>
<dbReference type="EMBL" id="LT838272">
    <property type="protein sequence ID" value="SMB98011.1"/>
    <property type="molecule type" value="Genomic_DNA"/>
</dbReference>
<proteinExistence type="predicted"/>
<evidence type="ECO:0000313" key="1">
    <source>
        <dbReference type="EMBL" id="SMB98011.1"/>
    </source>
</evidence>
<dbReference type="STRING" id="698762.SAMN00808754_2077"/>
<sequence>MPTLVDPLYQTAVKHKKCWVCGNPNCPYPSDEDYSKALQEKWNGNPDNKECWMPIEEAS</sequence>
<protein>
    <submittedName>
        <fullName evidence="1">Uncharacterized protein</fullName>
    </submittedName>
</protein>
<dbReference type="AlphaFoldDB" id="A0A1W1VY38"/>
<reference evidence="1 2" key="1">
    <citation type="submission" date="2017-04" db="EMBL/GenBank/DDBJ databases">
        <authorList>
            <person name="Afonso C.L."/>
            <person name="Miller P.J."/>
            <person name="Scott M.A."/>
            <person name="Spackman E."/>
            <person name="Goraichik I."/>
            <person name="Dimitrov K.M."/>
            <person name="Suarez D.L."/>
            <person name="Swayne D.E."/>
        </authorList>
    </citation>
    <scope>NUCLEOTIDE SEQUENCE [LARGE SCALE GENOMIC DNA]</scope>
    <source>
        <strain evidence="1 2">ToBE</strain>
    </source>
</reference>
<name>A0A1W1VY38_9FIRM</name>
<evidence type="ECO:0000313" key="2">
    <source>
        <dbReference type="Proteomes" id="UP000192569"/>
    </source>
</evidence>
<keyword evidence="2" id="KW-1185">Reference proteome</keyword>